<dbReference type="EMBL" id="LGHJ01000018">
    <property type="protein sequence ID" value="KPL74258.1"/>
    <property type="molecule type" value="Genomic_DNA"/>
</dbReference>
<keyword evidence="5 6" id="KW-0472">Membrane</keyword>
<dbReference type="InterPro" id="IPR022791">
    <property type="entry name" value="L-PG_synthase/AglD"/>
</dbReference>
<dbReference type="PANTHER" id="PTHR39087:SF2">
    <property type="entry name" value="UPF0104 MEMBRANE PROTEIN MJ1595"/>
    <property type="match status" value="1"/>
</dbReference>
<evidence type="ECO:0000256" key="6">
    <source>
        <dbReference type="SAM" id="Phobius"/>
    </source>
</evidence>
<feature type="transmembrane region" description="Helical" evidence="6">
    <location>
        <begin position="333"/>
        <end position="356"/>
    </location>
</feature>
<dbReference type="PANTHER" id="PTHR39087">
    <property type="entry name" value="UPF0104 MEMBRANE PROTEIN MJ1595"/>
    <property type="match status" value="1"/>
</dbReference>
<feature type="transmembrane region" description="Helical" evidence="6">
    <location>
        <begin position="109"/>
        <end position="131"/>
    </location>
</feature>
<dbReference type="Proteomes" id="UP000050514">
    <property type="component" value="Unassembled WGS sequence"/>
</dbReference>
<keyword evidence="4 6" id="KW-1133">Transmembrane helix</keyword>
<comment type="caution">
    <text evidence="7">The sequence shown here is derived from an EMBL/GenBank/DDBJ whole genome shotgun (WGS) entry which is preliminary data.</text>
</comment>
<evidence type="ECO:0000256" key="4">
    <source>
        <dbReference type="ARBA" id="ARBA00022989"/>
    </source>
</evidence>
<evidence type="ECO:0000256" key="3">
    <source>
        <dbReference type="ARBA" id="ARBA00022692"/>
    </source>
</evidence>
<keyword evidence="3 6" id="KW-0812">Transmembrane</keyword>
<feature type="transmembrane region" description="Helical" evidence="6">
    <location>
        <begin position="36"/>
        <end position="56"/>
    </location>
</feature>
<dbReference type="NCBIfam" id="TIGR00374">
    <property type="entry name" value="flippase-like domain"/>
    <property type="match status" value="1"/>
</dbReference>
<evidence type="ECO:0000313" key="8">
    <source>
        <dbReference type="Proteomes" id="UP000050514"/>
    </source>
</evidence>
<feature type="transmembrane region" description="Helical" evidence="6">
    <location>
        <begin position="68"/>
        <end position="89"/>
    </location>
</feature>
<evidence type="ECO:0000313" key="7">
    <source>
        <dbReference type="EMBL" id="KPL74258.1"/>
    </source>
</evidence>
<comment type="subcellular location">
    <subcellularLocation>
        <location evidence="1">Cell membrane</location>
        <topology evidence="1">Multi-pass membrane protein</topology>
    </subcellularLocation>
</comment>
<proteinExistence type="predicted"/>
<dbReference type="AlphaFoldDB" id="A0A0N8GM43"/>
<feature type="transmembrane region" description="Helical" evidence="6">
    <location>
        <begin position="12"/>
        <end position="30"/>
    </location>
</feature>
<dbReference type="GO" id="GO:0005886">
    <property type="term" value="C:plasma membrane"/>
    <property type="evidence" value="ECO:0007669"/>
    <property type="project" value="UniProtKB-SubCell"/>
</dbReference>
<accession>A0A0N8GM43</accession>
<keyword evidence="8" id="KW-1185">Reference proteome</keyword>
<keyword evidence="2" id="KW-1003">Cell membrane</keyword>
<dbReference type="OrthoDB" id="9814270at2"/>
<gene>
    <name evidence="7" type="ORF">AC812_13240</name>
</gene>
<dbReference type="STRING" id="360411.AC812_13240"/>
<evidence type="ECO:0000256" key="2">
    <source>
        <dbReference type="ARBA" id="ARBA00022475"/>
    </source>
</evidence>
<dbReference type="PATRIC" id="fig|360411.5.peg.714"/>
<feature type="transmembrane region" description="Helical" evidence="6">
    <location>
        <begin position="152"/>
        <end position="175"/>
    </location>
</feature>
<evidence type="ECO:0008006" key="9">
    <source>
        <dbReference type="Google" id="ProtNLM"/>
    </source>
</evidence>
<dbReference type="Pfam" id="PF03706">
    <property type="entry name" value="LPG_synthase_TM"/>
    <property type="match status" value="1"/>
</dbReference>
<sequence length="361" mass="40067">MVILPVGNAGSSFFVFFQYFFLVRVILIYNQPVKKLIIALVVLLGILFIISRFTEVQEVLQVLQKGNWLWLGAALLLLLGWILVTAATFQSLFSMVGINKPLLQVLRLFMAVNFINLVAPSAGMSGMVVFYSDAQKNGHSTARMMVGSALFLIFDYCGLLTIIFFGLIILAFYQVLWAFEIFAFILFLLFVSAIISVVYLASRSEERLTRLLLKMARFLNRQTACILKKTLISEERVIRFAAEISEGVKAIQNLRNGWVRPAGLTLLNKVLLVSILGMMFLAFGTPVTPGQLIAGFSIAYLFVIISPTPAGIGIVEGLLTFALSSLSVPIEAAAVITLAFRGYTFWLPFLFGMISFRSLHS</sequence>
<feature type="transmembrane region" description="Helical" evidence="6">
    <location>
        <begin position="270"/>
        <end position="287"/>
    </location>
</feature>
<organism evidence="7 8">
    <name type="scientific">Bellilinea caldifistulae</name>
    <dbReference type="NCBI Taxonomy" id="360411"/>
    <lineage>
        <taxon>Bacteria</taxon>
        <taxon>Bacillati</taxon>
        <taxon>Chloroflexota</taxon>
        <taxon>Anaerolineae</taxon>
        <taxon>Anaerolineales</taxon>
        <taxon>Anaerolineaceae</taxon>
        <taxon>Bellilinea</taxon>
    </lineage>
</organism>
<feature type="transmembrane region" description="Helical" evidence="6">
    <location>
        <begin position="181"/>
        <end position="201"/>
    </location>
</feature>
<name>A0A0N8GM43_9CHLR</name>
<feature type="transmembrane region" description="Helical" evidence="6">
    <location>
        <begin position="293"/>
        <end position="321"/>
    </location>
</feature>
<protein>
    <recommendedName>
        <fullName evidence="9">Flippase-like domain-containing protein</fullName>
    </recommendedName>
</protein>
<reference evidence="7 8" key="1">
    <citation type="submission" date="2015-07" db="EMBL/GenBank/DDBJ databases">
        <title>Draft genome of Bellilinea caldifistulae DSM 17877.</title>
        <authorList>
            <person name="Hemp J."/>
            <person name="Ward L.M."/>
            <person name="Pace L.A."/>
            <person name="Fischer W.W."/>
        </authorList>
    </citation>
    <scope>NUCLEOTIDE SEQUENCE [LARGE SCALE GENOMIC DNA]</scope>
    <source>
        <strain evidence="7 8">GOMI-1</strain>
    </source>
</reference>
<evidence type="ECO:0000256" key="1">
    <source>
        <dbReference type="ARBA" id="ARBA00004651"/>
    </source>
</evidence>
<evidence type="ECO:0000256" key="5">
    <source>
        <dbReference type="ARBA" id="ARBA00023136"/>
    </source>
</evidence>